<protein>
    <submittedName>
        <fullName evidence="1">Uncharacterized protein</fullName>
    </submittedName>
</protein>
<reference evidence="1" key="1">
    <citation type="submission" date="2018-02" db="EMBL/GenBank/DDBJ databases">
        <title>Rhizophora mucronata_Transcriptome.</title>
        <authorList>
            <person name="Meera S.P."/>
            <person name="Sreeshan A."/>
            <person name="Augustine A."/>
        </authorList>
    </citation>
    <scope>NUCLEOTIDE SEQUENCE</scope>
    <source>
        <tissue evidence="1">Leaf</tissue>
    </source>
</reference>
<name>A0A2P2P4D0_RHIMU</name>
<dbReference type="AlphaFoldDB" id="A0A2P2P4D0"/>
<organism evidence="1">
    <name type="scientific">Rhizophora mucronata</name>
    <name type="common">Asiatic mangrove</name>
    <dbReference type="NCBI Taxonomy" id="61149"/>
    <lineage>
        <taxon>Eukaryota</taxon>
        <taxon>Viridiplantae</taxon>
        <taxon>Streptophyta</taxon>
        <taxon>Embryophyta</taxon>
        <taxon>Tracheophyta</taxon>
        <taxon>Spermatophyta</taxon>
        <taxon>Magnoliopsida</taxon>
        <taxon>eudicotyledons</taxon>
        <taxon>Gunneridae</taxon>
        <taxon>Pentapetalae</taxon>
        <taxon>rosids</taxon>
        <taxon>fabids</taxon>
        <taxon>Malpighiales</taxon>
        <taxon>Rhizophoraceae</taxon>
        <taxon>Rhizophora</taxon>
    </lineage>
</organism>
<accession>A0A2P2P4D0</accession>
<evidence type="ECO:0000313" key="1">
    <source>
        <dbReference type="EMBL" id="MBX49598.1"/>
    </source>
</evidence>
<proteinExistence type="predicted"/>
<sequence>MCSTLCIHVIICCLSLVSPFILDLCLPEIQLMILSTNASSLVAFLF</sequence>
<dbReference type="EMBL" id="GGEC01069114">
    <property type="protein sequence ID" value="MBX49598.1"/>
    <property type="molecule type" value="Transcribed_RNA"/>
</dbReference>